<sequence length="446" mass="45494">MIGGRALVAVAGVCAVLAGAAGQASADSSVPYWKPGGEAVAGSAVSTEAPPLAAGSTYRDTINNDVTKYYAVTLDAKSSAYLSVFALPPPGTKVEFPDDMRLILDDSAGNRCDSADVRFGTDSTGRPVGSYVQRTIEPNGRCQEAGQYNLLVSRGDSAGSDQRAWPLEIRYMPEPGLKTGAAQGPVVVNDSASPAPVTGTPQKAQGGVSPDTAVGVSTGVWEDAVRPGETRFYKVPVNWGQRVFLVADFANTETTKFGVVGQGVRVEAYNPARGLVESGSATYMGDAASVRLGTVRVSYANRTSDDAAVAMMRFAGWYYFAVSVDQDVAGFITGSVPVRLAVEVQGTAIFGPGYDGDAAKAGFGVTGTTGTSGTRGTVAASGGTGGGGGSADGTVGSQTVSAATGGPDSALRAVGFTALGTGTVLVLWLVVWAIAARRRQPTDAAW</sequence>
<feature type="transmembrane region" description="Helical" evidence="2">
    <location>
        <begin position="413"/>
        <end position="435"/>
    </location>
</feature>
<reference evidence="4 5" key="1">
    <citation type="submission" date="2019-04" db="EMBL/GenBank/DDBJ databases">
        <title>Streptomyces oryziradicis sp. nov., a novel actinomycete isolated from rhizosphere soil of rice (Oryza sativa L.).</title>
        <authorList>
            <person name="Li C."/>
        </authorList>
    </citation>
    <scope>NUCLEOTIDE SEQUENCE [LARGE SCALE GENOMIC DNA]</scope>
    <source>
        <strain evidence="4 5">NEAU-C40</strain>
    </source>
</reference>
<dbReference type="EMBL" id="SUMC01000008">
    <property type="protein sequence ID" value="TKA11495.1"/>
    <property type="molecule type" value="Genomic_DNA"/>
</dbReference>
<organism evidence="4 5">
    <name type="scientific">Actinacidiphila oryziradicis</name>
    <dbReference type="NCBI Taxonomy" id="2571141"/>
    <lineage>
        <taxon>Bacteria</taxon>
        <taxon>Bacillati</taxon>
        <taxon>Actinomycetota</taxon>
        <taxon>Actinomycetes</taxon>
        <taxon>Kitasatosporales</taxon>
        <taxon>Streptomycetaceae</taxon>
        <taxon>Actinacidiphila</taxon>
    </lineage>
</organism>
<evidence type="ECO:0000256" key="1">
    <source>
        <dbReference type="SAM" id="MobiDB-lite"/>
    </source>
</evidence>
<feature type="compositionally biased region" description="Gly residues" evidence="1">
    <location>
        <begin position="382"/>
        <end position="391"/>
    </location>
</feature>
<name>A0A4U0T8R7_9ACTN</name>
<dbReference type="RefSeq" id="WP_136723447.1">
    <property type="nucleotide sequence ID" value="NZ_SUMC01000008.1"/>
</dbReference>
<evidence type="ECO:0000313" key="4">
    <source>
        <dbReference type="EMBL" id="TKA11495.1"/>
    </source>
</evidence>
<protein>
    <submittedName>
        <fullName evidence="4">Uncharacterized protein</fullName>
    </submittedName>
</protein>
<dbReference type="OrthoDB" id="4333421at2"/>
<dbReference type="Proteomes" id="UP000305778">
    <property type="component" value="Unassembled WGS sequence"/>
</dbReference>
<evidence type="ECO:0000256" key="2">
    <source>
        <dbReference type="SAM" id="Phobius"/>
    </source>
</evidence>
<comment type="caution">
    <text evidence="4">The sequence shown here is derived from an EMBL/GenBank/DDBJ whole genome shotgun (WGS) entry which is preliminary data.</text>
</comment>
<feature type="region of interest" description="Disordered" evidence="1">
    <location>
        <begin position="369"/>
        <end position="401"/>
    </location>
</feature>
<feature type="chain" id="PRO_5020473465" evidence="3">
    <location>
        <begin position="27"/>
        <end position="446"/>
    </location>
</feature>
<feature type="region of interest" description="Disordered" evidence="1">
    <location>
        <begin position="189"/>
        <end position="210"/>
    </location>
</feature>
<evidence type="ECO:0000256" key="3">
    <source>
        <dbReference type="SAM" id="SignalP"/>
    </source>
</evidence>
<keyword evidence="2" id="KW-0812">Transmembrane</keyword>
<evidence type="ECO:0000313" key="5">
    <source>
        <dbReference type="Proteomes" id="UP000305778"/>
    </source>
</evidence>
<accession>A0A4U0T8R7</accession>
<feature type="compositionally biased region" description="Low complexity" evidence="1">
    <location>
        <begin position="369"/>
        <end position="381"/>
    </location>
</feature>
<keyword evidence="2" id="KW-0472">Membrane</keyword>
<keyword evidence="3" id="KW-0732">Signal</keyword>
<keyword evidence="5" id="KW-1185">Reference proteome</keyword>
<proteinExistence type="predicted"/>
<keyword evidence="2" id="KW-1133">Transmembrane helix</keyword>
<gene>
    <name evidence="4" type="ORF">FCI23_11760</name>
</gene>
<feature type="signal peptide" evidence="3">
    <location>
        <begin position="1"/>
        <end position="26"/>
    </location>
</feature>
<dbReference type="AlphaFoldDB" id="A0A4U0T8R7"/>